<dbReference type="EMBL" id="JAUJYO010000017">
    <property type="protein sequence ID" value="KAK1293749.1"/>
    <property type="molecule type" value="Genomic_DNA"/>
</dbReference>
<sequence length="233" mass="27227">MQGHGYPSPPGFPMMVPGGMYPHVPNGYGLPPSQPMKMPLPSLEDDEDLEEKKMRLLKSRQSKHLFWEPRCILLQLFEKHISSGNPNEEKTDSEKERSRHSNHRERDRKDEGSHVRDGLDEAHDKSLDRDNDRGEDEAVDFKEDYRVVGERKNPHWWTMLSLEMHVKLWGVSFDRRLFMVFRYTVLHMKEMHVKLWGVSFDRRCGRDVGRSIASPSHSTVDVNRIRPSDALDP</sequence>
<comment type="caution">
    <text evidence="2">The sequence shown here is derived from an EMBL/GenBank/DDBJ whole genome shotgun (WGS) entry which is preliminary data.</text>
</comment>
<reference evidence="2" key="1">
    <citation type="journal article" date="2023" name="Nat. Commun.">
        <title>Diploid and tetraploid genomes of Acorus and the evolution of monocots.</title>
        <authorList>
            <person name="Ma L."/>
            <person name="Liu K.W."/>
            <person name="Li Z."/>
            <person name="Hsiao Y.Y."/>
            <person name="Qi Y."/>
            <person name="Fu T."/>
            <person name="Tang G.D."/>
            <person name="Zhang D."/>
            <person name="Sun W.H."/>
            <person name="Liu D.K."/>
            <person name="Li Y."/>
            <person name="Chen G.Z."/>
            <person name="Liu X.D."/>
            <person name="Liao X.Y."/>
            <person name="Jiang Y.T."/>
            <person name="Yu X."/>
            <person name="Hao Y."/>
            <person name="Huang J."/>
            <person name="Zhao X.W."/>
            <person name="Ke S."/>
            <person name="Chen Y.Y."/>
            <person name="Wu W.L."/>
            <person name="Hsu J.L."/>
            <person name="Lin Y.F."/>
            <person name="Huang M.D."/>
            <person name="Li C.Y."/>
            <person name="Huang L."/>
            <person name="Wang Z.W."/>
            <person name="Zhao X."/>
            <person name="Zhong W.Y."/>
            <person name="Peng D.H."/>
            <person name="Ahmad S."/>
            <person name="Lan S."/>
            <person name="Zhang J.S."/>
            <person name="Tsai W.C."/>
            <person name="Van de Peer Y."/>
            <person name="Liu Z.J."/>
        </authorList>
    </citation>
    <scope>NUCLEOTIDE SEQUENCE</scope>
    <source>
        <strain evidence="2">CP</strain>
    </source>
</reference>
<reference evidence="2" key="2">
    <citation type="submission" date="2023-06" db="EMBL/GenBank/DDBJ databases">
        <authorList>
            <person name="Ma L."/>
            <person name="Liu K.-W."/>
            <person name="Li Z."/>
            <person name="Hsiao Y.-Y."/>
            <person name="Qi Y."/>
            <person name="Fu T."/>
            <person name="Tang G."/>
            <person name="Zhang D."/>
            <person name="Sun W.-H."/>
            <person name="Liu D.-K."/>
            <person name="Li Y."/>
            <person name="Chen G.-Z."/>
            <person name="Liu X.-D."/>
            <person name="Liao X.-Y."/>
            <person name="Jiang Y.-T."/>
            <person name="Yu X."/>
            <person name="Hao Y."/>
            <person name="Huang J."/>
            <person name="Zhao X.-W."/>
            <person name="Ke S."/>
            <person name="Chen Y.-Y."/>
            <person name="Wu W.-L."/>
            <person name="Hsu J.-L."/>
            <person name="Lin Y.-F."/>
            <person name="Huang M.-D."/>
            <person name="Li C.-Y."/>
            <person name="Huang L."/>
            <person name="Wang Z.-W."/>
            <person name="Zhao X."/>
            <person name="Zhong W.-Y."/>
            <person name="Peng D.-H."/>
            <person name="Ahmad S."/>
            <person name="Lan S."/>
            <person name="Zhang J.-S."/>
            <person name="Tsai W.-C."/>
            <person name="Van De Peer Y."/>
            <person name="Liu Z.-J."/>
        </authorList>
    </citation>
    <scope>NUCLEOTIDE SEQUENCE</scope>
    <source>
        <strain evidence="2">CP</strain>
        <tissue evidence="2">Leaves</tissue>
    </source>
</reference>
<dbReference type="Proteomes" id="UP001180020">
    <property type="component" value="Unassembled WGS sequence"/>
</dbReference>
<accession>A0AAV9CZ41</accession>
<proteinExistence type="predicted"/>
<gene>
    <name evidence="2" type="ORF">QJS10_CPB17g00515</name>
</gene>
<evidence type="ECO:0000313" key="3">
    <source>
        <dbReference type="Proteomes" id="UP001180020"/>
    </source>
</evidence>
<evidence type="ECO:0000313" key="2">
    <source>
        <dbReference type="EMBL" id="KAK1293749.1"/>
    </source>
</evidence>
<evidence type="ECO:0000256" key="1">
    <source>
        <dbReference type="SAM" id="MobiDB-lite"/>
    </source>
</evidence>
<keyword evidence="3" id="KW-1185">Reference proteome</keyword>
<name>A0AAV9CZ41_ACOCL</name>
<feature type="compositionally biased region" description="Basic and acidic residues" evidence="1">
    <location>
        <begin position="82"/>
        <end position="132"/>
    </location>
</feature>
<dbReference type="AlphaFoldDB" id="A0AAV9CZ41"/>
<protein>
    <submittedName>
        <fullName evidence="2">Uncharacterized protein</fullName>
    </submittedName>
</protein>
<organism evidence="2 3">
    <name type="scientific">Acorus calamus</name>
    <name type="common">Sweet flag</name>
    <dbReference type="NCBI Taxonomy" id="4465"/>
    <lineage>
        <taxon>Eukaryota</taxon>
        <taxon>Viridiplantae</taxon>
        <taxon>Streptophyta</taxon>
        <taxon>Embryophyta</taxon>
        <taxon>Tracheophyta</taxon>
        <taxon>Spermatophyta</taxon>
        <taxon>Magnoliopsida</taxon>
        <taxon>Liliopsida</taxon>
        <taxon>Acoraceae</taxon>
        <taxon>Acorus</taxon>
    </lineage>
</organism>
<feature type="region of interest" description="Disordered" evidence="1">
    <location>
        <begin position="82"/>
        <end position="135"/>
    </location>
</feature>